<evidence type="ECO:0000256" key="3">
    <source>
        <dbReference type="ARBA" id="ARBA00022475"/>
    </source>
</evidence>
<dbReference type="PANTHER" id="PTHR34856">
    <property type="entry name" value="PROTEIN NRFD"/>
    <property type="match status" value="1"/>
</dbReference>
<dbReference type="InterPro" id="IPR052049">
    <property type="entry name" value="Electron_transfer_protein"/>
</dbReference>
<evidence type="ECO:0000256" key="2">
    <source>
        <dbReference type="ARBA" id="ARBA00008929"/>
    </source>
</evidence>
<feature type="transmembrane region" description="Helical" evidence="7">
    <location>
        <begin position="49"/>
        <end position="71"/>
    </location>
</feature>
<evidence type="ECO:0000256" key="6">
    <source>
        <dbReference type="ARBA" id="ARBA00023136"/>
    </source>
</evidence>
<accession>A0A7C3M992</accession>
<evidence type="ECO:0000256" key="1">
    <source>
        <dbReference type="ARBA" id="ARBA00004651"/>
    </source>
</evidence>
<organism evidence="8">
    <name type="scientific">Archaeoglobus fulgidus</name>
    <dbReference type="NCBI Taxonomy" id="2234"/>
    <lineage>
        <taxon>Archaea</taxon>
        <taxon>Methanobacteriati</taxon>
        <taxon>Methanobacteriota</taxon>
        <taxon>Archaeoglobi</taxon>
        <taxon>Archaeoglobales</taxon>
        <taxon>Archaeoglobaceae</taxon>
        <taxon>Archaeoglobus</taxon>
    </lineage>
</organism>
<dbReference type="GO" id="GO:0005886">
    <property type="term" value="C:plasma membrane"/>
    <property type="evidence" value="ECO:0007669"/>
    <property type="project" value="UniProtKB-SubCell"/>
</dbReference>
<protein>
    <submittedName>
        <fullName evidence="8">Uncharacterized protein</fullName>
    </submittedName>
</protein>
<keyword evidence="6 7" id="KW-0472">Membrane</keyword>
<dbReference type="InterPro" id="IPR005614">
    <property type="entry name" value="NrfD-like"/>
</dbReference>
<sequence>MLVLEPQHYYLLQQPWWGMLIALYLFLGGLGAMAFCISFYFWRRKGNESLVVGGSILGLIAVLIGTIFLILDLGHPERFYLVLLSPKLNLSSWIAIGSVLLLAFMTFTALFVAPMLRWFRWLPWAKNETVIRTFGWLGFITGIGVAAYTGILIGIVFNIPFWNAPALPVIFMISAFSTGLASLILMMLFLDREAHEIHVMAKTDGFTMTFELIVITIFLLIRSYGPVAAMESVNTILFGWLAPYFVGGVLLIGLAIPIMLIFGYEVKRPGVTAVTAISAIFVLIGGALLRYVVLEAGILQIPCCV</sequence>
<dbReference type="Pfam" id="PF03916">
    <property type="entry name" value="NrfD"/>
    <property type="match status" value="1"/>
</dbReference>
<feature type="transmembrane region" description="Helical" evidence="7">
    <location>
        <begin position="241"/>
        <end position="264"/>
    </location>
</feature>
<evidence type="ECO:0000256" key="7">
    <source>
        <dbReference type="SAM" id="Phobius"/>
    </source>
</evidence>
<dbReference type="PANTHER" id="PTHR34856:SF2">
    <property type="entry name" value="PROTEIN NRFD"/>
    <property type="match status" value="1"/>
</dbReference>
<keyword evidence="3" id="KW-1003">Cell membrane</keyword>
<dbReference type="AlphaFoldDB" id="A0A7C3M992"/>
<evidence type="ECO:0000313" key="8">
    <source>
        <dbReference type="EMBL" id="HFW31498.1"/>
    </source>
</evidence>
<reference evidence="8" key="1">
    <citation type="journal article" date="2020" name="mSystems">
        <title>Genome- and Community-Level Interaction Insights into Carbon Utilization and Element Cycling Functions of Hydrothermarchaeota in Hydrothermal Sediment.</title>
        <authorList>
            <person name="Zhou Z."/>
            <person name="Liu Y."/>
            <person name="Xu W."/>
            <person name="Pan J."/>
            <person name="Luo Z.H."/>
            <person name="Li M."/>
        </authorList>
    </citation>
    <scope>NUCLEOTIDE SEQUENCE [LARGE SCALE GENOMIC DNA]</scope>
    <source>
        <strain evidence="8">SpSt-87</strain>
    </source>
</reference>
<comment type="subcellular location">
    <subcellularLocation>
        <location evidence="1">Cell membrane</location>
        <topology evidence="1">Multi-pass membrane protein</topology>
    </subcellularLocation>
</comment>
<feature type="transmembrane region" description="Helical" evidence="7">
    <location>
        <begin position="271"/>
        <end position="293"/>
    </location>
</feature>
<feature type="transmembrane region" description="Helical" evidence="7">
    <location>
        <begin position="134"/>
        <end position="157"/>
    </location>
</feature>
<feature type="transmembrane region" description="Helical" evidence="7">
    <location>
        <begin position="169"/>
        <end position="191"/>
    </location>
</feature>
<feature type="transmembrane region" description="Helical" evidence="7">
    <location>
        <begin position="203"/>
        <end position="221"/>
    </location>
</feature>
<dbReference type="Gene3D" id="1.20.1630.10">
    <property type="entry name" value="Formate dehydrogenase/DMSO reductase domain"/>
    <property type="match status" value="1"/>
</dbReference>
<proteinExistence type="inferred from homology"/>
<dbReference type="EMBL" id="DTLB01000005">
    <property type="protein sequence ID" value="HFW31498.1"/>
    <property type="molecule type" value="Genomic_DNA"/>
</dbReference>
<evidence type="ECO:0000256" key="5">
    <source>
        <dbReference type="ARBA" id="ARBA00022989"/>
    </source>
</evidence>
<evidence type="ECO:0000256" key="4">
    <source>
        <dbReference type="ARBA" id="ARBA00022692"/>
    </source>
</evidence>
<keyword evidence="4 7" id="KW-0812">Transmembrane</keyword>
<comment type="caution">
    <text evidence="8">The sequence shown here is derived from an EMBL/GenBank/DDBJ whole genome shotgun (WGS) entry which is preliminary data.</text>
</comment>
<feature type="transmembrane region" description="Helical" evidence="7">
    <location>
        <begin position="16"/>
        <end position="42"/>
    </location>
</feature>
<keyword evidence="5 7" id="KW-1133">Transmembrane helix</keyword>
<gene>
    <name evidence="8" type="ORF">ENW66_00885</name>
</gene>
<comment type="similarity">
    <text evidence="2">Belongs to the NrfD family.</text>
</comment>
<feature type="transmembrane region" description="Helical" evidence="7">
    <location>
        <begin position="91"/>
        <end position="113"/>
    </location>
</feature>
<name>A0A7C3M992_ARCFL</name>